<keyword evidence="4" id="KW-1185">Reference proteome</keyword>
<comment type="caution">
    <text evidence="3">The sequence shown here is derived from an EMBL/GenBank/DDBJ whole genome shotgun (WGS) entry which is preliminary data.</text>
</comment>
<dbReference type="EMBL" id="PDLN01000005">
    <property type="protein sequence ID" value="RDW85587.1"/>
    <property type="molecule type" value="Genomic_DNA"/>
</dbReference>
<feature type="compositionally biased region" description="Acidic residues" evidence="1">
    <location>
        <begin position="328"/>
        <end position="366"/>
    </location>
</feature>
<feature type="chain" id="PRO_5017663068" evidence="2">
    <location>
        <begin position="20"/>
        <end position="591"/>
    </location>
</feature>
<dbReference type="OrthoDB" id="10307069at2759"/>
<dbReference type="Proteomes" id="UP000256328">
    <property type="component" value="Unassembled WGS sequence"/>
</dbReference>
<protein>
    <submittedName>
        <fullName evidence="3">Uncharacterized protein</fullName>
    </submittedName>
</protein>
<dbReference type="PROSITE" id="PS51257">
    <property type="entry name" value="PROKAR_LIPOPROTEIN"/>
    <property type="match status" value="1"/>
</dbReference>
<proteinExistence type="predicted"/>
<gene>
    <name evidence="3" type="ORF">BP5796_03912</name>
</gene>
<accession>A0A3D8SGV8</accession>
<dbReference type="AlphaFoldDB" id="A0A3D8SGV8"/>
<evidence type="ECO:0000313" key="3">
    <source>
        <dbReference type="EMBL" id="RDW85587.1"/>
    </source>
</evidence>
<keyword evidence="2" id="KW-0732">Signal</keyword>
<name>A0A3D8SGV8_9HELO</name>
<feature type="region of interest" description="Disordered" evidence="1">
    <location>
        <begin position="326"/>
        <end position="366"/>
    </location>
</feature>
<feature type="signal peptide" evidence="2">
    <location>
        <begin position="1"/>
        <end position="19"/>
    </location>
</feature>
<evidence type="ECO:0000256" key="1">
    <source>
        <dbReference type="SAM" id="MobiDB-lite"/>
    </source>
</evidence>
<organism evidence="3 4">
    <name type="scientific">Coleophoma crateriformis</name>
    <dbReference type="NCBI Taxonomy" id="565419"/>
    <lineage>
        <taxon>Eukaryota</taxon>
        <taxon>Fungi</taxon>
        <taxon>Dikarya</taxon>
        <taxon>Ascomycota</taxon>
        <taxon>Pezizomycotina</taxon>
        <taxon>Leotiomycetes</taxon>
        <taxon>Helotiales</taxon>
        <taxon>Dermateaceae</taxon>
        <taxon>Coleophoma</taxon>
    </lineage>
</organism>
<sequence length="591" mass="64524">MVKLSLVTAILATGISCTASPTPATKNEIFVKGQGHFVLLPVLKANTIAARQEPRNTPSNAADSLYLTDVGELTAAWDQAARYLMISDDEGNAKVVLAAEESNTISISAARVGNQPLQPFTSDSLRRTKKLPRGLAVEIRNNTFASDHIACLRGCASELIAEEQDVDNDDDENLNALPKLSKACTACMSDLFAEVFARCSINCTGTHETCFDCVAPLYIDVAMDLANGKDRRHGKRNFWIPDFHQSELPAPLLDPKELQWSCLRNCSNTAGSIDEQMCQQCIGVWLSAVSPRSSILSRDTSGAQFCGEGGPASCLDNARDLVSNVDEGIQDDNGDLDTTDEDPEDDNGDLDTNDEDPEVDDELTEEDLEQCTAICEQDETSDTCSECNARFLITAGFEMEILYATISIANSSVPAGLTNNTKSLLKLQEVDESCDNGYKQNRDENHMQCTKLPIHDPIPAQVRKSSSKLMISRDEFQVPGGMSTCPCPLNQVYCTCRGANPTTVISNRDSQEESSEGKFAFFSLVWRPQKLDNGLGLDDYQVRFCVANVLEVDKPVYAVMTKSITAEIECAEVELQVIFDPVYPVSEVGGH</sequence>
<evidence type="ECO:0000256" key="2">
    <source>
        <dbReference type="SAM" id="SignalP"/>
    </source>
</evidence>
<evidence type="ECO:0000313" key="4">
    <source>
        <dbReference type="Proteomes" id="UP000256328"/>
    </source>
</evidence>
<reference evidence="3 4" key="1">
    <citation type="journal article" date="2018" name="IMA Fungus">
        <title>IMA Genome-F 9: Draft genome sequence of Annulohypoxylon stygium, Aspergillus mulundensis, Berkeleyomyces basicola (syn. Thielaviopsis basicola), Ceratocystis smalleyi, two Cercospora beticola strains, Coleophoma cylindrospora, Fusarium fracticaudum, Phialophora cf. hyalina, and Morchella septimelata.</title>
        <authorList>
            <person name="Wingfield B.D."/>
            <person name="Bills G.F."/>
            <person name="Dong Y."/>
            <person name="Huang W."/>
            <person name="Nel W.J."/>
            <person name="Swalarsk-Parry B.S."/>
            <person name="Vaghefi N."/>
            <person name="Wilken P.M."/>
            <person name="An Z."/>
            <person name="de Beer Z.W."/>
            <person name="De Vos L."/>
            <person name="Chen L."/>
            <person name="Duong T.A."/>
            <person name="Gao Y."/>
            <person name="Hammerbacher A."/>
            <person name="Kikkert J.R."/>
            <person name="Li Y."/>
            <person name="Li H."/>
            <person name="Li K."/>
            <person name="Li Q."/>
            <person name="Liu X."/>
            <person name="Ma X."/>
            <person name="Naidoo K."/>
            <person name="Pethybridge S.J."/>
            <person name="Sun J."/>
            <person name="Steenkamp E.T."/>
            <person name="van der Nest M.A."/>
            <person name="van Wyk S."/>
            <person name="Wingfield M.J."/>
            <person name="Xiong C."/>
            <person name="Yue Q."/>
            <person name="Zhang X."/>
        </authorList>
    </citation>
    <scope>NUCLEOTIDE SEQUENCE [LARGE SCALE GENOMIC DNA]</scope>
    <source>
        <strain evidence="3 4">BP5796</strain>
    </source>
</reference>